<dbReference type="SMART" id="SM00044">
    <property type="entry name" value="CYCc"/>
    <property type="match status" value="1"/>
</dbReference>
<evidence type="ECO:0000259" key="3">
    <source>
        <dbReference type="PROSITE" id="PS50885"/>
    </source>
</evidence>
<dbReference type="GO" id="GO:0035556">
    <property type="term" value="P:intracellular signal transduction"/>
    <property type="evidence" value="ECO:0007669"/>
    <property type="project" value="InterPro"/>
</dbReference>
<keyword evidence="1" id="KW-0472">Membrane</keyword>
<dbReference type="PANTHER" id="PTHR43081">
    <property type="entry name" value="ADENYLATE CYCLASE, TERMINAL-DIFFERENTIATION SPECIFIC-RELATED"/>
    <property type="match status" value="1"/>
</dbReference>
<dbReference type="PROSITE" id="PS50125">
    <property type="entry name" value="GUANYLATE_CYCLASE_2"/>
    <property type="match status" value="1"/>
</dbReference>
<dbReference type="EMBL" id="FLYE01000001">
    <property type="protein sequence ID" value="SCA55017.1"/>
    <property type="molecule type" value="Genomic_DNA"/>
</dbReference>
<evidence type="ECO:0000313" key="5">
    <source>
        <dbReference type="Proteomes" id="UP000231658"/>
    </source>
</evidence>
<dbReference type="InterPro" id="IPR003660">
    <property type="entry name" value="HAMP_dom"/>
</dbReference>
<feature type="domain" description="Guanylate cyclase" evidence="2">
    <location>
        <begin position="437"/>
        <end position="564"/>
    </location>
</feature>
<dbReference type="PROSITE" id="PS50885">
    <property type="entry name" value="HAMP"/>
    <property type="match status" value="1"/>
</dbReference>
<dbReference type="Gene3D" id="3.30.70.1230">
    <property type="entry name" value="Nucleotide cyclase"/>
    <property type="match status" value="1"/>
</dbReference>
<name>A0A1C3RCL1_9PROT</name>
<dbReference type="Gene3D" id="3.30.450.20">
    <property type="entry name" value="PAS domain"/>
    <property type="match status" value="1"/>
</dbReference>
<protein>
    <submittedName>
        <fullName evidence="4">Putative Adenylate/guanylate cyclase</fullName>
    </submittedName>
</protein>
<dbReference type="InterPro" id="IPR029787">
    <property type="entry name" value="Nucleotide_cyclase"/>
</dbReference>
<dbReference type="GO" id="GO:0004016">
    <property type="term" value="F:adenylate cyclase activity"/>
    <property type="evidence" value="ECO:0007669"/>
    <property type="project" value="UniProtKB-ARBA"/>
</dbReference>
<feature type="domain" description="HAMP" evidence="3">
    <location>
        <begin position="351"/>
        <end position="405"/>
    </location>
</feature>
<dbReference type="OrthoDB" id="9789782at2"/>
<dbReference type="STRING" id="1867952.MTBPR1_10264"/>
<dbReference type="InterPro" id="IPR001054">
    <property type="entry name" value="A/G_cyclase"/>
</dbReference>
<dbReference type="SMART" id="SM00304">
    <property type="entry name" value="HAMP"/>
    <property type="match status" value="1"/>
</dbReference>
<proteinExistence type="predicted"/>
<evidence type="ECO:0000259" key="2">
    <source>
        <dbReference type="PROSITE" id="PS50125"/>
    </source>
</evidence>
<dbReference type="CDD" id="cd06225">
    <property type="entry name" value="HAMP"/>
    <property type="match status" value="1"/>
</dbReference>
<gene>
    <name evidence="4" type="ORF">MTBPR1_10264</name>
</gene>
<dbReference type="GO" id="GO:0009190">
    <property type="term" value="P:cyclic nucleotide biosynthetic process"/>
    <property type="evidence" value="ECO:0007669"/>
    <property type="project" value="InterPro"/>
</dbReference>
<keyword evidence="5" id="KW-1185">Reference proteome</keyword>
<dbReference type="Pfam" id="PF00211">
    <property type="entry name" value="Guanylate_cyc"/>
    <property type="match status" value="1"/>
</dbReference>
<organism evidence="4 5">
    <name type="scientific">Candidatus Terasakiella magnetica</name>
    <dbReference type="NCBI Taxonomy" id="1867952"/>
    <lineage>
        <taxon>Bacteria</taxon>
        <taxon>Pseudomonadati</taxon>
        <taxon>Pseudomonadota</taxon>
        <taxon>Alphaproteobacteria</taxon>
        <taxon>Rhodospirillales</taxon>
        <taxon>Terasakiellaceae</taxon>
        <taxon>Terasakiella</taxon>
    </lineage>
</organism>
<reference evidence="4 5" key="1">
    <citation type="submission" date="2016-07" db="EMBL/GenBank/DDBJ databases">
        <authorList>
            <person name="Lefevre C.T."/>
        </authorList>
    </citation>
    <scope>NUCLEOTIDE SEQUENCE [LARGE SCALE GENOMIC DNA]</scope>
    <source>
        <strain evidence="4">PR1</strain>
    </source>
</reference>
<dbReference type="Gene3D" id="6.10.340.10">
    <property type="match status" value="1"/>
</dbReference>
<evidence type="ECO:0000313" key="4">
    <source>
        <dbReference type="EMBL" id="SCA55017.1"/>
    </source>
</evidence>
<dbReference type="CDD" id="cd07302">
    <property type="entry name" value="CHD"/>
    <property type="match status" value="1"/>
</dbReference>
<dbReference type="Proteomes" id="UP000231658">
    <property type="component" value="Unassembled WGS sequence"/>
</dbReference>
<dbReference type="SUPFAM" id="SSF55073">
    <property type="entry name" value="Nucleotide cyclase"/>
    <property type="match status" value="1"/>
</dbReference>
<evidence type="ECO:0000256" key="1">
    <source>
        <dbReference type="SAM" id="Phobius"/>
    </source>
</evidence>
<dbReference type="PANTHER" id="PTHR43081:SF1">
    <property type="entry name" value="ADENYLATE CYCLASE, TERMINAL-DIFFERENTIATION SPECIFIC"/>
    <property type="match status" value="1"/>
</dbReference>
<dbReference type="RefSeq" id="WP_069185740.1">
    <property type="nucleotide sequence ID" value="NZ_FLYE01000001.1"/>
</dbReference>
<accession>A0A1C3RCL1</accession>
<dbReference type="InterPro" id="IPR050697">
    <property type="entry name" value="Adenylyl/Guanylyl_Cyclase_3/4"/>
</dbReference>
<keyword evidence="1" id="KW-0812">Transmembrane</keyword>
<dbReference type="AlphaFoldDB" id="A0A1C3RCL1"/>
<sequence length="611" mass="67388">MNLWKKITFPRQPIQYVLFYGFGGLILLAVAVVLYLGLSSTTKLTKDYHHILIETALDKLTSEVEGLLLPVESQTLWISDQFKEGKINLHDHKQIKTFLRGVLAGTPNVSGLGLQYKDGITRYMLRKDNQWIEKKRISTAENTRLFSLMSMAKTNVWSKLIWDDKEEQTIVDVRTPIYQDGELKAILFIGVTVADLSKTILSTSSDRFLTPFILYGRNHILAHPLLTSGRTVSDELGARADWITGKGDIPLPSVDDFQDVKLASLVHGSVTKAGLITPIDNVQVNRARVDGDMYIVATKEIVRFGQTPWVLGVYINAGKSDSTAALQLFEMAGAGLIVLVISVILSMKVGKKLARPIVRLAESAKTVRKGELDNVPLLPRSRLRELDQAALAFNEMVQGIQERDMIREVFGRYVPESIASSLMEEDGELQPIATEATILFSDIEGFTQLTEKVGPDKIVAILNQYFNAVVNVLERHGGVVTQFQGDAVLATFNVPIKSDDHAENALKAALEIKQMLLGEKFDGITIKSRIGLNTGNVVAGAVGAEGRLNYTVHGDAVNLASRIENLNKHFKTDILISGNTAKQIKTISLETVGTTEVRGLTAPVRLYVPKT</sequence>
<feature type="transmembrane region" description="Helical" evidence="1">
    <location>
        <begin position="16"/>
        <end position="38"/>
    </location>
</feature>
<dbReference type="GO" id="GO:0016020">
    <property type="term" value="C:membrane"/>
    <property type="evidence" value="ECO:0007669"/>
    <property type="project" value="InterPro"/>
</dbReference>
<dbReference type="Pfam" id="PF00672">
    <property type="entry name" value="HAMP"/>
    <property type="match status" value="1"/>
</dbReference>
<dbReference type="CDD" id="cd18773">
    <property type="entry name" value="PDC1_HK_sensor"/>
    <property type="match status" value="1"/>
</dbReference>
<keyword evidence="1" id="KW-1133">Transmembrane helix</keyword>